<evidence type="ECO:0000259" key="1">
    <source>
        <dbReference type="PROSITE" id="PS50181"/>
    </source>
</evidence>
<dbReference type="InterPro" id="IPR001810">
    <property type="entry name" value="F-box_dom"/>
</dbReference>
<accession>A0A0P7BKM6</accession>
<feature type="domain" description="F-box" evidence="1">
    <location>
        <begin position="43"/>
        <end position="89"/>
    </location>
</feature>
<organism evidence="2 3">
    <name type="scientific">Neonectria ditissima</name>
    <dbReference type="NCBI Taxonomy" id="78410"/>
    <lineage>
        <taxon>Eukaryota</taxon>
        <taxon>Fungi</taxon>
        <taxon>Dikarya</taxon>
        <taxon>Ascomycota</taxon>
        <taxon>Pezizomycotina</taxon>
        <taxon>Sordariomycetes</taxon>
        <taxon>Hypocreomycetidae</taxon>
        <taxon>Hypocreales</taxon>
        <taxon>Nectriaceae</taxon>
        <taxon>Neonectria</taxon>
    </lineage>
</organism>
<dbReference type="AlphaFoldDB" id="A0A0P7BKM6"/>
<dbReference type="EMBL" id="LKCW01000058">
    <property type="protein sequence ID" value="KPM41840.1"/>
    <property type="molecule type" value="Genomic_DNA"/>
</dbReference>
<protein>
    <recommendedName>
        <fullName evidence="1">F-box domain-containing protein</fullName>
    </recommendedName>
</protein>
<name>A0A0P7BKM6_9HYPO</name>
<reference evidence="2 3" key="1">
    <citation type="submission" date="2015-09" db="EMBL/GenBank/DDBJ databases">
        <title>Draft genome of a European isolate of the apple canker pathogen Neonectria ditissima.</title>
        <authorList>
            <person name="Gomez-Cortecero A."/>
            <person name="Harrison R.J."/>
            <person name="Armitage A.D."/>
        </authorList>
    </citation>
    <scope>NUCLEOTIDE SEQUENCE [LARGE SCALE GENOMIC DNA]</scope>
    <source>
        <strain evidence="2 3">R09/05</strain>
    </source>
</reference>
<keyword evidence="3" id="KW-1185">Reference proteome</keyword>
<evidence type="ECO:0000313" key="2">
    <source>
        <dbReference type="EMBL" id="KPM41840.1"/>
    </source>
</evidence>
<dbReference type="STRING" id="78410.A0A0P7BKM6"/>
<comment type="caution">
    <text evidence="2">The sequence shown here is derived from an EMBL/GenBank/DDBJ whole genome shotgun (WGS) entry which is preliminary data.</text>
</comment>
<sequence length="359" mass="39867">MSNPSLEPDALISRLSHQPHFPEHATIEIGDPHPPDSDRASSAGMLDRLPLEIASITLDMLDLKSLSRLASVSLGGKRLVYAQRAYGNIITIAPQVLAGLGMIGLVDLHRPADLDAVLRTNRCAYCIQYGAFLFLPTCERCCWSCLEQNRSLRLLEPVMAKKYFGLSDEHIEQLPTVRNARLESPDDLVLVSVKAAKTLGIAVHGSPKRMAQAMLRNRRVLGLAEGWYYHSTRQQSTDVGRRLQSSVALFLEDRYLGVASVRFPSLSESGEVVDGLWCLGCERARRTCASKRVPEHDILMPVDWSGSAMAVSLTPERLAWYRGPFLEHIKNCSGAKKLLPELNQRRKRAVDSLGPDTLF</sequence>
<evidence type="ECO:0000313" key="3">
    <source>
        <dbReference type="Proteomes" id="UP000050424"/>
    </source>
</evidence>
<dbReference type="OrthoDB" id="2687876at2759"/>
<dbReference type="Proteomes" id="UP000050424">
    <property type="component" value="Unassembled WGS sequence"/>
</dbReference>
<proteinExistence type="predicted"/>
<dbReference type="PROSITE" id="PS50181">
    <property type="entry name" value="FBOX"/>
    <property type="match status" value="1"/>
</dbReference>
<gene>
    <name evidence="2" type="ORF">AK830_g4692</name>
</gene>